<dbReference type="InterPro" id="IPR008930">
    <property type="entry name" value="Terpenoid_cyclase/PrenylTrfase"/>
</dbReference>
<protein>
    <recommendedName>
        <fullName evidence="2">Squalene cyclase C-terminal domain-containing protein</fullName>
    </recommendedName>
</protein>
<feature type="transmembrane region" description="Helical" evidence="1">
    <location>
        <begin position="401"/>
        <end position="418"/>
    </location>
</feature>
<accession>A0ABQ3ZHP1</accession>
<dbReference type="Pfam" id="PF13243">
    <property type="entry name" value="SQHop_cyclase_C"/>
    <property type="match status" value="1"/>
</dbReference>
<evidence type="ECO:0000313" key="3">
    <source>
        <dbReference type="EMBL" id="GIE18101.1"/>
    </source>
</evidence>
<dbReference type="SUPFAM" id="SSF48239">
    <property type="entry name" value="Terpenoid cyclases/Protein prenyltransferases"/>
    <property type="match status" value="2"/>
</dbReference>
<gene>
    <name evidence="3" type="ORF">Ahu01nite_012030</name>
</gene>
<comment type="caution">
    <text evidence="3">The sequence shown here is derived from an EMBL/GenBank/DDBJ whole genome shotgun (WGS) entry which is preliminary data.</text>
</comment>
<keyword evidence="4" id="KW-1185">Reference proteome</keyword>
<keyword evidence="1" id="KW-0812">Transmembrane</keyword>
<dbReference type="InterPro" id="IPR032696">
    <property type="entry name" value="SQ_cyclase_C"/>
</dbReference>
<evidence type="ECO:0000313" key="4">
    <source>
        <dbReference type="Proteomes" id="UP000603200"/>
    </source>
</evidence>
<feature type="transmembrane region" description="Helical" evidence="1">
    <location>
        <begin position="359"/>
        <end position="381"/>
    </location>
</feature>
<keyword evidence="1" id="KW-1133">Transmembrane helix</keyword>
<reference evidence="3 4" key="1">
    <citation type="submission" date="2021-01" db="EMBL/GenBank/DDBJ databases">
        <title>Whole genome shotgun sequence of Actinoplanes humidus NBRC 14915.</title>
        <authorList>
            <person name="Komaki H."/>
            <person name="Tamura T."/>
        </authorList>
    </citation>
    <scope>NUCLEOTIDE SEQUENCE [LARGE SCALE GENOMIC DNA]</scope>
    <source>
        <strain evidence="3 4">NBRC 14915</strain>
    </source>
</reference>
<dbReference type="Proteomes" id="UP000603200">
    <property type="component" value="Unassembled WGS sequence"/>
</dbReference>
<evidence type="ECO:0000256" key="1">
    <source>
        <dbReference type="SAM" id="Phobius"/>
    </source>
</evidence>
<name>A0ABQ3ZHP1_9ACTN</name>
<evidence type="ECO:0000259" key="2">
    <source>
        <dbReference type="Pfam" id="PF13243"/>
    </source>
</evidence>
<proteinExistence type="predicted"/>
<dbReference type="CDD" id="cd00688">
    <property type="entry name" value="ISOPREN_C2_like"/>
    <property type="match status" value="1"/>
</dbReference>
<keyword evidence="1" id="KW-0472">Membrane</keyword>
<feature type="domain" description="Squalene cyclase C-terminal" evidence="2">
    <location>
        <begin position="169"/>
        <end position="311"/>
    </location>
</feature>
<dbReference type="EMBL" id="BOMN01000013">
    <property type="protein sequence ID" value="GIE18101.1"/>
    <property type="molecule type" value="Genomic_DNA"/>
</dbReference>
<dbReference type="Gene3D" id="1.50.10.20">
    <property type="match status" value="2"/>
</dbReference>
<sequence length="422" mass="46427">MPQQSGTALDAAIARGHAWLWSSYIPEPRGGAGAGWPQFPGTTELTVWGGTVDGIRAQYLEHTGRPLNDRLRDALIWVRTQQVESGGFDSCEVEYPSAEATAWALVAFGELGLDGSDPTVKGALTYLLDCVAPGGGVMTTPADIQDQRTMPTALALWAFAKYRESLRRRGEEGVIEKIVEHLKLAQDPDSRAWGVSHGAVPNVATTAQVVFALCEAGVSPREDVVRGATAFIISRQSDNGSWPNSYDEWFTVGSPRRPQRCLNYSAWRALLALMHSAGHDPAARRACRQAVRHLVDMQSADGAWRFEDYESNRHVWLTAQIVVALHSWRRTWAQHDSRSPGRQLSETLAHGFTLFRRNAVVIVLGILVARELLPVTLRFVVRAGRVLGIDRASMSNNLLSTAVWALLAALVAAAITRFHHRR</sequence>
<organism evidence="3 4">
    <name type="scientific">Winogradskya humida</name>
    <dbReference type="NCBI Taxonomy" id="113566"/>
    <lineage>
        <taxon>Bacteria</taxon>
        <taxon>Bacillati</taxon>
        <taxon>Actinomycetota</taxon>
        <taxon>Actinomycetes</taxon>
        <taxon>Micromonosporales</taxon>
        <taxon>Micromonosporaceae</taxon>
        <taxon>Winogradskya</taxon>
    </lineage>
</organism>